<dbReference type="GO" id="GO:0016301">
    <property type="term" value="F:kinase activity"/>
    <property type="evidence" value="ECO:0007669"/>
    <property type="project" value="UniProtKB-KW"/>
</dbReference>
<evidence type="ECO:0000256" key="5">
    <source>
        <dbReference type="ARBA" id="ARBA00011929"/>
    </source>
</evidence>
<evidence type="ECO:0000256" key="16">
    <source>
        <dbReference type="ARBA" id="ARBA00023757"/>
    </source>
</evidence>
<dbReference type="InterPro" id="IPR004720">
    <property type="entry name" value="PTS_IIB_sorbose-sp"/>
</dbReference>
<keyword evidence="14" id="KW-0418">Kinase</keyword>
<evidence type="ECO:0000313" key="21">
    <source>
        <dbReference type="EMBL" id="SDB42312.1"/>
    </source>
</evidence>
<dbReference type="PROSITE" id="PS51101">
    <property type="entry name" value="PTS_EIIB_TYPE_4"/>
    <property type="match status" value="1"/>
</dbReference>
<keyword evidence="22" id="KW-1185">Reference proteome</keyword>
<dbReference type="SUPFAM" id="SSF52728">
    <property type="entry name" value="PTS IIb component"/>
    <property type="match status" value="1"/>
</dbReference>
<proteinExistence type="predicted"/>
<evidence type="ECO:0000259" key="20">
    <source>
        <dbReference type="PROSITE" id="PS51101"/>
    </source>
</evidence>
<evidence type="ECO:0000259" key="19">
    <source>
        <dbReference type="PROSITE" id="PS51096"/>
    </source>
</evidence>
<comment type="function">
    <text evidence="16">The phosphoenolpyruvate-dependent sugar phosphotransferase system (sugar PTS), a major carbohydrate active transport system, catalyzes the phosphorylation of incoming sugar substrates concomitantly with their translocation across the cell membrane. The enzyme II ManXYZ PTS system is involved in mannose transport.</text>
</comment>
<dbReference type="eggNOG" id="COG2893">
    <property type="taxonomic scope" value="Bacteria"/>
</dbReference>
<protein>
    <recommendedName>
        <fullName evidence="6">PTS system mannose-specific EIIAB component</fullName>
        <ecNumber evidence="5">2.7.1.191</ecNumber>
    </recommendedName>
    <alternativeName>
        <fullName evidence="18">EIIAB-Man</fullName>
    </alternativeName>
    <alternativeName>
        <fullName evidence="17">EIII-Man</fullName>
    </alternativeName>
</protein>
<dbReference type="PANTHER" id="PTHR33799">
    <property type="entry name" value="PTS PERMEASE-RELATED-RELATED"/>
    <property type="match status" value="1"/>
</dbReference>
<feature type="domain" description="PTS EIIB type-4" evidence="20">
    <location>
        <begin position="165"/>
        <end position="329"/>
    </location>
</feature>
<sequence>MAIGIIIASHGKFAEGIHQSGSMIFGEQEKVQVVTFMPNEGPDDLYAHFNNAIAQFDADDEVLVLADLWSGSPFNQASRVMGENPDRKMAIITGLNLPMLIQAYTERLMDANAGVDQVVANIIKESKDGVKALPEELNPAEEVAAPVAAAAPQGAIPEGTVIGDGKLKINLARIDTRLLHGQVATAWTPASKADRIIVASDAVAQDELRKGLIKQAAPNGVNANVVPIKKLIDAAKDPRFGNTHALILFETVQDALRAVEGGVEIKELNVGSMAHSTGKTMVNNVLSMDKEDVAAFEKLRDLGVAFDVRKVPNDSKKDLFDLINKANVQ</sequence>
<evidence type="ECO:0000256" key="3">
    <source>
        <dbReference type="ARBA" id="ARBA00004496"/>
    </source>
</evidence>
<evidence type="ECO:0000256" key="12">
    <source>
        <dbReference type="ARBA" id="ARBA00022679"/>
    </source>
</evidence>
<evidence type="ECO:0000256" key="10">
    <source>
        <dbReference type="ARBA" id="ARBA00022553"/>
    </source>
</evidence>
<evidence type="ECO:0000256" key="15">
    <source>
        <dbReference type="ARBA" id="ARBA00023136"/>
    </source>
</evidence>
<dbReference type="EC" id="2.7.1.191" evidence="5"/>
<comment type="subunit">
    <text evidence="4">Homodimer.</text>
</comment>
<evidence type="ECO:0000256" key="7">
    <source>
        <dbReference type="ARBA" id="ARBA00022448"/>
    </source>
</evidence>
<keyword evidence="9" id="KW-0963">Cytoplasm</keyword>
<name>A0A1G6DB10_9STRE</name>
<comment type="catalytic activity">
    <reaction evidence="1">
        <text>D-mannose(out) + N(pros)-phospho-L-histidyl-[protein] = D-mannose 6-phosphate(in) + L-histidyl-[protein]</text>
        <dbReference type="Rhea" id="RHEA:49232"/>
        <dbReference type="Rhea" id="RHEA-COMP:9745"/>
        <dbReference type="Rhea" id="RHEA-COMP:9746"/>
        <dbReference type="ChEBI" id="CHEBI:4208"/>
        <dbReference type="ChEBI" id="CHEBI:29979"/>
        <dbReference type="ChEBI" id="CHEBI:58735"/>
        <dbReference type="ChEBI" id="CHEBI:64837"/>
        <dbReference type="EC" id="2.7.1.191"/>
    </reaction>
</comment>
<evidence type="ECO:0000256" key="2">
    <source>
        <dbReference type="ARBA" id="ARBA00004236"/>
    </source>
</evidence>
<dbReference type="InterPro" id="IPR051471">
    <property type="entry name" value="Bacterial_PTS_sugar_comp"/>
</dbReference>
<reference evidence="21 22" key="1">
    <citation type="submission" date="2016-10" db="EMBL/GenBank/DDBJ databases">
        <authorList>
            <person name="de Groot N.N."/>
        </authorList>
    </citation>
    <scope>NUCLEOTIDE SEQUENCE [LARGE SCALE GENOMIC DNA]</scope>
    <source>
        <strain evidence="21 22">A-4</strain>
    </source>
</reference>
<dbReference type="GO" id="GO:0005886">
    <property type="term" value="C:plasma membrane"/>
    <property type="evidence" value="ECO:0007669"/>
    <property type="project" value="UniProtKB-SubCell"/>
</dbReference>
<dbReference type="Gene3D" id="3.40.50.510">
    <property type="entry name" value="Phosphotransferase system, mannose-type IIA component"/>
    <property type="match status" value="1"/>
</dbReference>
<dbReference type="AlphaFoldDB" id="A0A1G6DB10"/>
<dbReference type="CDD" id="cd00006">
    <property type="entry name" value="PTS_IIA_man"/>
    <property type="match status" value="1"/>
</dbReference>
<evidence type="ECO:0000256" key="13">
    <source>
        <dbReference type="ARBA" id="ARBA00022683"/>
    </source>
</evidence>
<dbReference type="InterPro" id="IPR004701">
    <property type="entry name" value="PTS_EIIA_man-typ"/>
</dbReference>
<dbReference type="PANTHER" id="PTHR33799:SF1">
    <property type="entry name" value="PTS SYSTEM MANNOSE-SPECIFIC EIIAB COMPONENT-RELATED"/>
    <property type="match status" value="1"/>
</dbReference>
<dbReference type="Gene3D" id="3.40.35.10">
    <property type="entry name" value="Phosphotransferase system, sorbose subfamily IIB component"/>
    <property type="match status" value="1"/>
</dbReference>
<dbReference type="EMBL" id="FMXP01000035">
    <property type="protein sequence ID" value="SDB42312.1"/>
    <property type="molecule type" value="Genomic_DNA"/>
</dbReference>
<feature type="domain" description="PTS EIIA type-4" evidence="19">
    <location>
        <begin position="2"/>
        <end position="130"/>
    </location>
</feature>
<keyword evidence="10" id="KW-0597">Phosphoprotein</keyword>
<dbReference type="InterPro" id="IPR036667">
    <property type="entry name" value="PTS_IIB_sorbose-sp_sf"/>
</dbReference>
<dbReference type="Pfam" id="PF03610">
    <property type="entry name" value="EIIA-man"/>
    <property type="match status" value="1"/>
</dbReference>
<evidence type="ECO:0000256" key="6">
    <source>
        <dbReference type="ARBA" id="ARBA00021685"/>
    </source>
</evidence>
<organism evidence="21 22">
    <name type="scientific">Streptococcus henryi</name>
    <dbReference type="NCBI Taxonomy" id="439219"/>
    <lineage>
        <taxon>Bacteria</taxon>
        <taxon>Bacillati</taxon>
        <taxon>Bacillota</taxon>
        <taxon>Bacilli</taxon>
        <taxon>Lactobacillales</taxon>
        <taxon>Streptococcaceae</taxon>
        <taxon>Streptococcus</taxon>
    </lineage>
</organism>
<evidence type="ECO:0000256" key="9">
    <source>
        <dbReference type="ARBA" id="ARBA00022490"/>
    </source>
</evidence>
<dbReference type="eggNOG" id="COG3444">
    <property type="taxonomic scope" value="Bacteria"/>
</dbReference>
<dbReference type="RefSeq" id="WP_018163787.1">
    <property type="nucleotide sequence ID" value="NZ_FMXP01000035.1"/>
</dbReference>
<dbReference type="PROSITE" id="PS51096">
    <property type="entry name" value="PTS_EIIA_TYPE_4"/>
    <property type="match status" value="1"/>
</dbReference>
<evidence type="ECO:0000256" key="11">
    <source>
        <dbReference type="ARBA" id="ARBA00022597"/>
    </source>
</evidence>
<evidence type="ECO:0000256" key="18">
    <source>
        <dbReference type="ARBA" id="ARBA00032197"/>
    </source>
</evidence>
<dbReference type="GO" id="GO:0008982">
    <property type="term" value="F:protein-N(PI)-phosphohistidine-sugar phosphotransferase activity"/>
    <property type="evidence" value="ECO:0007669"/>
    <property type="project" value="InterPro"/>
</dbReference>
<gene>
    <name evidence="21" type="ORF">SAMN02910293_02079</name>
</gene>
<keyword evidence="8" id="KW-1003">Cell membrane</keyword>
<dbReference type="SUPFAM" id="SSF53062">
    <property type="entry name" value="PTS system fructose IIA component-like"/>
    <property type="match status" value="1"/>
</dbReference>
<evidence type="ECO:0000313" key="22">
    <source>
        <dbReference type="Proteomes" id="UP000182508"/>
    </source>
</evidence>
<keyword evidence="7" id="KW-0813">Transport</keyword>
<keyword evidence="15" id="KW-0472">Membrane</keyword>
<keyword evidence="13" id="KW-0598">Phosphotransferase system</keyword>
<evidence type="ECO:0000256" key="8">
    <source>
        <dbReference type="ARBA" id="ARBA00022475"/>
    </source>
</evidence>
<dbReference type="STRING" id="439219.SAMN02910293_02079"/>
<dbReference type="GO" id="GO:0005737">
    <property type="term" value="C:cytoplasm"/>
    <property type="evidence" value="ECO:0007669"/>
    <property type="project" value="UniProtKB-SubCell"/>
</dbReference>
<keyword evidence="11" id="KW-0762">Sugar transport</keyword>
<dbReference type="GO" id="GO:0009401">
    <property type="term" value="P:phosphoenolpyruvate-dependent sugar phosphotransferase system"/>
    <property type="evidence" value="ECO:0007669"/>
    <property type="project" value="UniProtKB-KW"/>
</dbReference>
<evidence type="ECO:0000256" key="17">
    <source>
        <dbReference type="ARBA" id="ARBA00030229"/>
    </source>
</evidence>
<evidence type="ECO:0000256" key="14">
    <source>
        <dbReference type="ARBA" id="ARBA00022777"/>
    </source>
</evidence>
<dbReference type="Proteomes" id="UP000182508">
    <property type="component" value="Unassembled WGS sequence"/>
</dbReference>
<accession>A0A1G6DB10</accession>
<dbReference type="CDD" id="cd00001">
    <property type="entry name" value="PTS_IIB_man"/>
    <property type="match status" value="1"/>
</dbReference>
<dbReference type="Pfam" id="PF03830">
    <property type="entry name" value="PTSIIB_sorb"/>
    <property type="match status" value="1"/>
</dbReference>
<keyword evidence="12" id="KW-0808">Transferase</keyword>
<comment type="subcellular location">
    <subcellularLocation>
        <location evidence="2">Cell membrane</location>
    </subcellularLocation>
    <subcellularLocation>
        <location evidence="3">Cytoplasm</location>
    </subcellularLocation>
</comment>
<evidence type="ECO:0000256" key="1">
    <source>
        <dbReference type="ARBA" id="ARBA00000514"/>
    </source>
</evidence>
<dbReference type="InterPro" id="IPR036662">
    <property type="entry name" value="PTS_EIIA_man-typ_sf"/>
</dbReference>
<dbReference type="InterPro" id="IPR033887">
    <property type="entry name" value="PTS_IIA_man"/>
</dbReference>
<evidence type="ECO:0000256" key="4">
    <source>
        <dbReference type="ARBA" id="ARBA00011738"/>
    </source>
</evidence>